<keyword evidence="1 2" id="KW-0727">SH2 domain</keyword>
<dbReference type="Proteomes" id="UP000887572">
    <property type="component" value="Unplaced"/>
</dbReference>
<dbReference type="PANTHER" id="PTHR10155:SF0">
    <property type="entry name" value="SUPPRESSOR OF CYTOKINE SIGNALING AT 36E, ISOFORM D"/>
    <property type="match status" value="1"/>
</dbReference>
<feature type="region of interest" description="Disordered" evidence="4">
    <location>
        <begin position="138"/>
        <end position="162"/>
    </location>
</feature>
<dbReference type="GO" id="GO:0046854">
    <property type="term" value="P:phosphatidylinositol phosphate biosynthetic process"/>
    <property type="evidence" value="ECO:0007669"/>
    <property type="project" value="TreeGrafter"/>
</dbReference>
<dbReference type="GO" id="GO:0005942">
    <property type="term" value="C:phosphatidylinositol 3-kinase complex"/>
    <property type="evidence" value="ECO:0007669"/>
    <property type="project" value="TreeGrafter"/>
</dbReference>
<dbReference type="AlphaFoldDB" id="A0A914IB21"/>
<dbReference type="WBParaSite" id="Gr19_v10_g8240.t1">
    <property type="protein sequence ID" value="Gr19_v10_g8240.t1"/>
    <property type="gene ID" value="Gr19_v10_g8240"/>
</dbReference>
<evidence type="ECO:0000313" key="6">
    <source>
        <dbReference type="Proteomes" id="UP000887572"/>
    </source>
</evidence>
<feature type="compositionally biased region" description="Acidic residues" evidence="4">
    <location>
        <begin position="363"/>
        <end position="376"/>
    </location>
</feature>
<keyword evidence="6" id="KW-1185">Reference proteome</keyword>
<evidence type="ECO:0000256" key="2">
    <source>
        <dbReference type="PROSITE-ProRule" id="PRU00191"/>
    </source>
</evidence>
<dbReference type="InterPro" id="IPR000980">
    <property type="entry name" value="SH2"/>
</dbReference>
<evidence type="ECO:0000256" key="1">
    <source>
        <dbReference type="ARBA" id="ARBA00022999"/>
    </source>
</evidence>
<sequence length="938" mass="104828">MSGGGSTASSLQSLREYSSENSEFEIVDIVNSRLSASVGVLRSNSSLAVQSPVSQNPMFIQSLEQKDTKKHSKPHDNVQMSTIPTSVWLENQRLRTELAEAKAQLAMLNKEVEAFRLTLRTDEGEESRRFGKAMENDGQKIVGKPSTDLQEQKNSTKTSSMCATLDSQSVLQGSKSKGPQNNFGGRVETTKSKALPHAIAQTFPQTQRNKQYATEFGVRSASSPPLPKLSPPRTVADAQLLDLLGNVQPTRDANRPAAPPPKPNAWCKVCGQWLCNSYFLRAHMQSQHAVVGNGDSKQKGAKNQKTAECEKTPETFANNSSIQCSTSDELMVENGLFEHNPSEYLINVDNFDGEALSAPRLPEDEEETEEEGEESSNGEKDGFSWSLIGEKSDGILNRGELANTQQLHYMDIDSLIGRNYESDSSTPPPMSPFASHRRPLSCDPNHQKTFYSSTSPSSESALGSSTESTTNLTNNGSEEQGRVFGQRRRGNKQGQEEKGSTEAEKPKLDARPTTISPSLNEIEFEEWYAGDIERSLAEKLVLADGKMPRGTFLIRKRAKEGLELALTLNDSNGSELSVKHYKIHALADGSGFFITPRRTFPTVQSLIAYYSKETDGLCHILTNPPALRGNSDQTARGTTNYLEISREGSPLTPASDTSMQVQPLMGALNYQLCTLRYDLHTLQDRHEQNDHQTNERLVTLERRMANVNVRLCEFNDQTERIRGEQRAQFETLALGNGRLCEESDEHQKEMEAVQSRIELLEQCQLREFVKSIPSVNGDGSLVLSQPEMGDYRVEIKLLFQLGSQFCTGLAIRGSANFRNYPPDLFNQLIEHALTTREVPKMINWAVLNFPANEKAPWPQALSLKGNRETDEGCSNSVNNQWLVYQNWIRRCEVLTDRVVYSLTNQHSSHKFVVDVYYASAVELFKQMHCFTIRRRRSR</sequence>
<feature type="region of interest" description="Disordered" evidence="4">
    <location>
        <begin position="419"/>
        <end position="516"/>
    </location>
</feature>
<dbReference type="GO" id="GO:0046935">
    <property type="term" value="F:1-phosphatidylinositol-3-kinase regulator activity"/>
    <property type="evidence" value="ECO:0007669"/>
    <property type="project" value="TreeGrafter"/>
</dbReference>
<feature type="compositionally biased region" description="Polar residues" evidence="4">
    <location>
        <begin position="147"/>
        <end position="162"/>
    </location>
</feature>
<feature type="compositionally biased region" description="Low complexity" evidence="4">
    <location>
        <begin position="452"/>
        <end position="478"/>
    </location>
</feature>
<organism evidence="6 7">
    <name type="scientific">Globodera rostochiensis</name>
    <name type="common">Golden nematode worm</name>
    <name type="synonym">Heterodera rostochiensis</name>
    <dbReference type="NCBI Taxonomy" id="31243"/>
    <lineage>
        <taxon>Eukaryota</taxon>
        <taxon>Metazoa</taxon>
        <taxon>Ecdysozoa</taxon>
        <taxon>Nematoda</taxon>
        <taxon>Chromadorea</taxon>
        <taxon>Rhabditida</taxon>
        <taxon>Tylenchina</taxon>
        <taxon>Tylenchomorpha</taxon>
        <taxon>Tylenchoidea</taxon>
        <taxon>Heteroderidae</taxon>
        <taxon>Heteroderinae</taxon>
        <taxon>Globodera</taxon>
    </lineage>
</organism>
<feature type="compositionally biased region" description="Basic and acidic residues" evidence="4">
    <location>
        <begin position="494"/>
        <end position="510"/>
    </location>
</feature>
<dbReference type="PANTHER" id="PTHR10155">
    <property type="entry name" value="PHOSPHATIDYLINOSITOL 3-KINASE REGULATORY SUBUNIT"/>
    <property type="match status" value="1"/>
</dbReference>
<dbReference type="SUPFAM" id="SSF55550">
    <property type="entry name" value="SH2 domain"/>
    <property type="match status" value="1"/>
</dbReference>
<evidence type="ECO:0000259" key="5">
    <source>
        <dbReference type="PROSITE" id="PS50001"/>
    </source>
</evidence>
<proteinExistence type="predicted"/>
<dbReference type="SMART" id="SM00252">
    <property type="entry name" value="SH2"/>
    <property type="match status" value="1"/>
</dbReference>
<evidence type="ECO:0000256" key="3">
    <source>
        <dbReference type="SAM" id="Coils"/>
    </source>
</evidence>
<dbReference type="PRINTS" id="PR00401">
    <property type="entry name" value="SH2DOMAIN"/>
</dbReference>
<accession>A0A914IB21</accession>
<feature type="region of interest" description="Disordered" evidence="4">
    <location>
        <begin position="360"/>
        <end position="386"/>
    </location>
</feature>
<feature type="domain" description="SH2" evidence="5">
    <location>
        <begin position="527"/>
        <end position="625"/>
    </location>
</feature>
<feature type="coiled-coil region" evidence="3">
    <location>
        <begin position="91"/>
        <end position="118"/>
    </location>
</feature>
<dbReference type="PROSITE" id="PS50001">
    <property type="entry name" value="SH2"/>
    <property type="match status" value="1"/>
</dbReference>
<name>A0A914IB21_GLORO</name>
<keyword evidence="3" id="KW-0175">Coiled coil</keyword>
<dbReference type="Pfam" id="PF00017">
    <property type="entry name" value="SH2"/>
    <property type="match status" value="1"/>
</dbReference>
<dbReference type="Gene3D" id="3.30.505.10">
    <property type="entry name" value="SH2 domain"/>
    <property type="match status" value="1"/>
</dbReference>
<evidence type="ECO:0000256" key="4">
    <source>
        <dbReference type="SAM" id="MobiDB-lite"/>
    </source>
</evidence>
<dbReference type="InterPro" id="IPR036860">
    <property type="entry name" value="SH2_dom_sf"/>
</dbReference>
<protein>
    <submittedName>
        <fullName evidence="7">SH2 domain-containing protein</fullName>
    </submittedName>
</protein>
<reference evidence="7" key="1">
    <citation type="submission" date="2022-11" db="UniProtKB">
        <authorList>
            <consortium name="WormBaseParasite"/>
        </authorList>
    </citation>
    <scope>IDENTIFICATION</scope>
</reference>
<evidence type="ECO:0000313" key="7">
    <source>
        <dbReference type="WBParaSite" id="Gr19_v10_g8240.t1"/>
    </source>
</evidence>